<keyword evidence="1" id="KW-0812">Transmembrane</keyword>
<keyword evidence="3" id="KW-1185">Reference proteome</keyword>
<evidence type="ECO:0000313" key="3">
    <source>
        <dbReference type="Proteomes" id="UP000664203"/>
    </source>
</evidence>
<evidence type="ECO:0000313" key="2">
    <source>
        <dbReference type="EMBL" id="CAF9936549.1"/>
    </source>
</evidence>
<name>A0A8H3J006_9LECA</name>
<comment type="caution">
    <text evidence="2">The sequence shown here is derived from an EMBL/GenBank/DDBJ whole genome shotgun (WGS) entry which is preliminary data.</text>
</comment>
<evidence type="ECO:0000256" key="1">
    <source>
        <dbReference type="SAM" id="Phobius"/>
    </source>
</evidence>
<reference evidence="2" key="1">
    <citation type="submission" date="2021-03" db="EMBL/GenBank/DDBJ databases">
        <authorList>
            <person name="Tagirdzhanova G."/>
        </authorList>
    </citation>
    <scope>NUCLEOTIDE SEQUENCE</scope>
</reference>
<feature type="transmembrane region" description="Helical" evidence="1">
    <location>
        <begin position="276"/>
        <end position="297"/>
    </location>
</feature>
<dbReference type="Gene3D" id="1.20.58.340">
    <property type="entry name" value="Magnesium transport protein CorA, transmembrane region"/>
    <property type="match status" value="1"/>
</dbReference>
<feature type="transmembrane region" description="Helical" evidence="1">
    <location>
        <begin position="235"/>
        <end position="256"/>
    </location>
</feature>
<gene>
    <name evidence="2" type="ORF">ALECFALPRED_006887</name>
</gene>
<dbReference type="Proteomes" id="UP000664203">
    <property type="component" value="Unassembled WGS sequence"/>
</dbReference>
<protein>
    <submittedName>
        <fullName evidence="2">Uncharacterized protein</fullName>
    </submittedName>
</protein>
<proteinExistence type="predicted"/>
<sequence length="308" mass="35468">MGSHLQQTTATWFRFLVKQVETGGGIDQRGYEWYEMGFFTRWKSPGEQTIFCFDIPQTLRDRLRTYFLSPSAPPKLLDVYSLHMIVIDEIIQLFDASVWSLRDIVRVTELNRLDAAQQGSMFPLLHDFARHTVHSSETLDVAIDTLASILGQHEWFSEAGWSYMNIDSIVSQCTRRHLRFQIQMMRSLRARSKANEARLRNEIDLAFNTIAQCDSKIMVRISEAVQSDSAAMKTIAVLTLTFLPATFVSAVFSMTFFNFSPGSEAYQEAWVVSEKIWIYFAISLPLTVITILSWLMWQRTTSRAFLVL</sequence>
<organism evidence="2 3">
    <name type="scientific">Alectoria fallacina</name>
    <dbReference type="NCBI Taxonomy" id="1903189"/>
    <lineage>
        <taxon>Eukaryota</taxon>
        <taxon>Fungi</taxon>
        <taxon>Dikarya</taxon>
        <taxon>Ascomycota</taxon>
        <taxon>Pezizomycotina</taxon>
        <taxon>Lecanoromycetes</taxon>
        <taxon>OSLEUM clade</taxon>
        <taxon>Lecanoromycetidae</taxon>
        <taxon>Lecanorales</taxon>
        <taxon>Lecanorineae</taxon>
        <taxon>Parmeliaceae</taxon>
        <taxon>Alectoria</taxon>
    </lineage>
</organism>
<accession>A0A8H3J006</accession>
<keyword evidence="1" id="KW-1133">Transmembrane helix</keyword>
<dbReference type="EMBL" id="CAJPDR010000446">
    <property type="protein sequence ID" value="CAF9936549.1"/>
    <property type="molecule type" value="Genomic_DNA"/>
</dbReference>
<keyword evidence="1" id="KW-0472">Membrane</keyword>
<dbReference type="OrthoDB" id="2830640at2759"/>
<dbReference type="AlphaFoldDB" id="A0A8H3J006"/>